<feature type="transmembrane region" description="Helical" evidence="8">
    <location>
        <begin position="40"/>
        <end position="58"/>
    </location>
</feature>
<keyword evidence="7 8" id="KW-0807">Transducer</keyword>
<dbReference type="GO" id="GO:0030425">
    <property type="term" value="C:dendrite"/>
    <property type="evidence" value="ECO:0007669"/>
    <property type="project" value="TreeGrafter"/>
</dbReference>
<name>A0AAV8W546_9CUCU</name>
<dbReference type="GO" id="GO:0043025">
    <property type="term" value="C:neuronal cell body"/>
    <property type="evidence" value="ECO:0007669"/>
    <property type="project" value="TreeGrafter"/>
</dbReference>
<keyword evidence="5 8" id="KW-0472">Membrane</keyword>
<dbReference type="AlphaFoldDB" id="A0AAV8W546"/>
<dbReference type="InterPro" id="IPR013604">
    <property type="entry name" value="7TM_chemorcpt"/>
</dbReference>
<keyword evidence="2 8" id="KW-1003">Cell membrane</keyword>
<dbReference type="GO" id="GO:0007165">
    <property type="term" value="P:signal transduction"/>
    <property type="evidence" value="ECO:0007669"/>
    <property type="project" value="UniProtKB-KW"/>
</dbReference>
<evidence type="ECO:0000256" key="6">
    <source>
        <dbReference type="ARBA" id="ARBA00023170"/>
    </source>
</evidence>
<comment type="function">
    <text evidence="8">Gustatory receptor which mediates acceptance or avoidance behavior, depending on its substrates.</text>
</comment>
<dbReference type="PANTHER" id="PTHR21143">
    <property type="entry name" value="INVERTEBRATE GUSTATORY RECEPTOR"/>
    <property type="match status" value="1"/>
</dbReference>
<gene>
    <name evidence="9" type="ORF">NQ315_010463</name>
</gene>
<evidence type="ECO:0000256" key="7">
    <source>
        <dbReference type="ARBA" id="ARBA00023224"/>
    </source>
</evidence>
<organism evidence="9 10">
    <name type="scientific">Exocentrus adspersus</name>
    <dbReference type="NCBI Taxonomy" id="1586481"/>
    <lineage>
        <taxon>Eukaryota</taxon>
        <taxon>Metazoa</taxon>
        <taxon>Ecdysozoa</taxon>
        <taxon>Arthropoda</taxon>
        <taxon>Hexapoda</taxon>
        <taxon>Insecta</taxon>
        <taxon>Pterygota</taxon>
        <taxon>Neoptera</taxon>
        <taxon>Endopterygota</taxon>
        <taxon>Coleoptera</taxon>
        <taxon>Polyphaga</taxon>
        <taxon>Cucujiformia</taxon>
        <taxon>Chrysomeloidea</taxon>
        <taxon>Cerambycidae</taxon>
        <taxon>Lamiinae</taxon>
        <taxon>Acanthocinini</taxon>
        <taxon>Exocentrus</taxon>
    </lineage>
</organism>
<dbReference type="GO" id="GO:0007635">
    <property type="term" value="P:chemosensory behavior"/>
    <property type="evidence" value="ECO:0007669"/>
    <property type="project" value="TreeGrafter"/>
</dbReference>
<evidence type="ECO:0000313" key="10">
    <source>
        <dbReference type="Proteomes" id="UP001159042"/>
    </source>
</evidence>
<keyword evidence="10" id="KW-1185">Reference proteome</keyword>
<feature type="transmembrane region" description="Helical" evidence="8">
    <location>
        <begin position="161"/>
        <end position="182"/>
    </location>
</feature>
<comment type="caution">
    <text evidence="8">Lacks conserved residue(s) required for the propagation of feature annotation.</text>
</comment>
<keyword evidence="6 8" id="KW-0675">Receptor</keyword>
<evidence type="ECO:0000313" key="9">
    <source>
        <dbReference type="EMBL" id="KAJ8921558.1"/>
    </source>
</evidence>
<dbReference type="Proteomes" id="UP001159042">
    <property type="component" value="Unassembled WGS sequence"/>
</dbReference>
<evidence type="ECO:0000256" key="3">
    <source>
        <dbReference type="ARBA" id="ARBA00022692"/>
    </source>
</evidence>
<sequence length="380" mass="43868">MDLAGLEFDLRSIYSLMRLSEKLGITPPLQENGNAKCRKYYPFVVTIVIIIGCWVVLYGTITCLWALFTTTNIILGIFFDCCRSLGVLNRKTWKTFLDLFTYIDKKLNKHLIITCKKNLIQRQLLLCHFFIFFVFGYDIYICYANNGWKHFRYTLFKYFGYYHATITALVLMHFAAALSVRFKRINNILTKSSNLHGVISNFVPKYATGGLNNLKSIKEVSDYYLLLSELVDMFNKLFGWQIFLMTENIIAVLLEIFNSLMLAIDYTQKTSDAHHDFRTILVLTSLVLIFILAQSKIILHCEDVNNESRNTLTISYKLQQTVEPSSDERNELVILGDVVNLLNTKTCAAGFYCVNRSLLSRVFSTVISYSIVLIQFNKQK</sequence>
<evidence type="ECO:0000256" key="5">
    <source>
        <dbReference type="ARBA" id="ARBA00023136"/>
    </source>
</evidence>
<reference evidence="9 10" key="1">
    <citation type="journal article" date="2023" name="Insect Mol. Biol.">
        <title>Genome sequencing provides insights into the evolution of gene families encoding plant cell wall-degrading enzymes in longhorned beetles.</title>
        <authorList>
            <person name="Shin N.R."/>
            <person name="Okamura Y."/>
            <person name="Kirsch R."/>
            <person name="Pauchet Y."/>
        </authorList>
    </citation>
    <scope>NUCLEOTIDE SEQUENCE [LARGE SCALE GENOMIC DNA]</scope>
    <source>
        <strain evidence="9">EAD_L_NR</strain>
    </source>
</reference>
<dbReference type="GO" id="GO:0050909">
    <property type="term" value="P:sensory perception of taste"/>
    <property type="evidence" value="ECO:0007669"/>
    <property type="project" value="InterPro"/>
</dbReference>
<comment type="subcellular location">
    <subcellularLocation>
        <location evidence="1 8">Cell membrane</location>
        <topology evidence="1 8">Multi-pass membrane protein</topology>
    </subcellularLocation>
</comment>
<protein>
    <recommendedName>
        <fullName evidence="8">Gustatory receptor</fullName>
    </recommendedName>
</protein>
<keyword evidence="3 8" id="KW-0812">Transmembrane</keyword>
<evidence type="ECO:0000256" key="8">
    <source>
        <dbReference type="RuleBase" id="RU363108"/>
    </source>
</evidence>
<proteinExistence type="inferred from homology"/>
<keyword evidence="4 8" id="KW-1133">Transmembrane helix</keyword>
<comment type="similarity">
    <text evidence="8">Belongs to the insect chemoreceptor superfamily. Gustatory receptor (GR) family.</text>
</comment>
<evidence type="ECO:0000256" key="4">
    <source>
        <dbReference type="ARBA" id="ARBA00022989"/>
    </source>
</evidence>
<feature type="transmembrane region" description="Helical" evidence="8">
    <location>
        <begin position="124"/>
        <end position="141"/>
    </location>
</feature>
<dbReference type="GO" id="GO:0008049">
    <property type="term" value="P:male courtship behavior"/>
    <property type="evidence" value="ECO:0007669"/>
    <property type="project" value="TreeGrafter"/>
</dbReference>
<dbReference type="GO" id="GO:0005886">
    <property type="term" value="C:plasma membrane"/>
    <property type="evidence" value="ECO:0007669"/>
    <property type="project" value="UniProtKB-SubCell"/>
</dbReference>
<evidence type="ECO:0000256" key="2">
    <source>
        <dbReference type="ARBA" id="ARBA00022475"/>
    </source>
</evidence>
<dbReference type="GO" id="GO:0030424">
    <property type="term" value="C:axon"/>
    <property type="evidence" value="ECO:0007669"/>
    <property type="project" value="TreeGrafter"/>
</dbReference>
<evidence type="ECO:0000256" key="1">
    <source>
        <dbReference type="ARBA" id="ARBA00004651"/>
    </source>
</evidence>
<feature type="transmembrane region" description="Helical" evidence="8">
    <location>
        <begin position="279"/>
        <end position="299"/>
    </location>
</feature>
<feature type="transmembrane region" description="Helical" evidence="8">
    <location>
        <begin position="64"/>
        <end position="82"/>
    </location>
</feature>
<comment type="caution">
    <text evidence="9">The sequence shown here is derived from an EMBL/GenBank/DDBJ whole genome shotgun (WGS) entry which is preliminary data.</text>
</comment>
<dbReference type="Pfam" id="PF08395">
    <property type="entry name" value="7tm_7"/>
    <property type="match status" value="1"/>
</dbReference>
<dbReference type="EMBL" id="JANEYG010000009">
    <property type="protein sequence ID" value="KAJ8921558.1"/>
    <property type="molecule type" value="Genomic_DNA"/>
</dbReference>
<feature type="transmembrane region" description="Helical" evidence="8">
    <location>
        <begin position="249"/>
        <end position="267"/>
    </location>
</feature>
<accession>A0AAV8W546</accession>
<dbReference type="PANTHER" id="PTHR21143:SF104">
    <property type="entry name" value="GUSTATORY RECEPTOR 8A-RELATED"/>
    <property type="match status" value="1"/>
</dbReference>